<feature type="domain" description="D-isomer specific 2-hydroxyacid dehydrogenase catalytic" evidence="5">
    <location>
        <begin position="103"/>
        <end position="356"/>
    </location>
</feature>
<dbReference type="InterPro" id="IPR050223">
    <property type="entry name" value="D-isomer_2-hydroxyacid_DH"/>
</dbReference>
<evidence type="ECO:0000313" key="7">
    <source>
        <dbReference type="EMBL" id="CAG1842668.1"/>
    </source>
</evidence>
<keyword evidence="9" id="KW-1185">Reference proteome</keyword>
<dbReference type="InterPro" id="IPR036291">
    <property type="entry name" value="NAD(P)-bd_dom_sf"/>
</dbReference>
<comment type="similarity">
    <text evidence="4">Belongs to the D-isomer specific 2-hydroxyacid dehydrogenase family.</text>
</comment>
<reference evidence="8" key="2">
    <citation type="submission" date="2021-05" db="UniProtKB">
        <authorList>
            <consortium name="EnsemblPlants"/>
        </authorList>
    </citation>
    <scope>IDENTIFICATION</scope>
    <source>
        <strain evidence="8">subsp. malaccensis</strain>
    </source>
</reference>
<organism evidence="8 9">
    <name type="scientific">Musa acuminata subsp. malaccensis</name>
    <name type="common">Wild banana</name>
    <name type="synonym">Musa malaccensis</name>
    <dbReference type="NCBI Taxonomy" id="214687"/>
    <lineage>
        <taxon>Eukaryota</taxon>
        <taxon>Viridiplantae</taxon>
        <taxon>Streptophyta</taxon>
        <taxon>Embryophyta</taxon>
        <taxon>Tracheophyta</taxon>
        <taxon>Spermatophyta</taxon>
        <taxon>Magnoliopsida</taxon>
        <taxon>Liliopsida</taxon>
        <taxon>Zingiberales</taxon>
        <taxon>Musaceae</taxon>
        <taxon>Musa</taxon>
    </lineage>
</organism>
<dbReference type="CDD" id="cd12156">
    <property type="entry name" value="HPPR"/>
    <property type="match status" value="1"/>
</dbReference>
<dbReference type="EnsemblPlants" id="Ma04_t18560.1">
    <property type="protein sequence ID" value="Ma04_p18560.1"/>
    <property type="gene ID" value="Ma04_g18560"/>
</dbReference>
<dbReference type="SUPFAM" id="SSF51735">
    <property type="entry name" value="NAD(P)-binding Rossmann-fold domains"/>
    <property type="match status" value="1"/>
</dbReference>
<accession>A0A804IR59</accession>
<evidence type="ECO:0000313" key="8">
    <source>
        <dbReference type="EnsemblPlants" id="Ma04_p18560.1"/>
    </source>
</evidence>
<evidence type="ECO:0000256" key="4">
    <source>
        <dbReference type="RuleBase" id="RU003719"/>
    </source>
</evidence>
<evidence type="ECO:0000313" key="9">
    <source>
        <dbReference type="Proteomes" id="UP000012960"/>
    </source>
</evidence>
<proteinExistence type="inferred from homology"/>
<keyword evidence="3" id="KW-0520">NAD</keyword>
<feature type="domain" description="D-isomer specific 2-hydroxyacid dehydrogenase NAD-binding" evidence="6">
    <location>
        <begin position="153"/>
        <end position="325"/>
    </location>
</feature>
<dbReference type="InterPro" id="IPR006140">
    <property type="entry name" value="D-isomer_DH_NAD-bd"/>
</dbReference>
<dbReference type="PANTHER" id="PTHR10996:SF179">
    <property type="entry name" value="D-ISOMER SPECIFIC 2-HYDROXYACID DEHYDROGENASE FAMILY PROTEIN-RELATED"/>
    <property type="match status" value="1"/>
</dbReference>
<reference evidence="7" key="1">
    <citation type="submission" date="2021-03" db="EMBL/GenBank/DDBJ databases">
        <authorList>
            <consortium name="Genoscope - CEA"/>
            <person name="William W."/>
        </authorList>
    </citation>
    <scope>NUCLEOTIDE SEQUENCE</scope>
    <source>
        <strain evidence="7">Doubled-haploid Pahang</strain>
    </source>
</reference>
<dbReference type="FunCoup" id="A0A804IR59">
    <property type="interactions" value="2200"/>
</dbReference>
<dbReference type="Proteomes" id="UP000012960">
    <property type="component" value="Unplaced"/>
</dbReference>
<keyword evidence="1" id="KW-0521">NADP</keyword>
<dbReference type="OrthoDB" id="298012at2759"/>
<evidence type="ECO:0000256" key="2">
    <source>
        <dbReference type="ARBA" id="ARBA00023002"/>
    </source>
</evidence>
<evidence type="ECO:0000256" key="3">
    <source>
        <dbReference type="ARBA" id="ARBA00023027"/>
    </source>
</evidence>
<dbReference type="OMA" id="MRGHDFV"/>
<dbReference type="Gene3D" id="3.40.50.720">
    <property type="entry name" value="NAD(P)-binding Rossmann-like Domain"/>
    <property type="match status" value="2"/>
</dbReference>
<dbReference type="Pfam" id="PF02826">
    <property type="entry name" value="2-Hacid_dh_C"/>
    <property type="match status" value="1"/>
</dbReference>
<dbReference type="PANTHER" id="PTHR10996">
    <property type="entry name" value="2-HYDROXYACID DEHYDROGENASE-RELATED"/>
    <property type="match status" value="1"/>
</dbReference>
<dbReference type="GO" id="GO:0051287">
    <property type="term" value="F:NAD binding"/>
    <property type="evidence" value="ECO:0007669"/>
    <property type="project" value="InterPro"/>
</dbReference>
<dbReference type="Gramene" id="Ma04_t18560.1">
    <property type="protein sequence ID" value="Ma04_p18560.1"/>
    <property type="gene ID" value="Ma04_g18560"/>
</dbReference>
<evidence type="ECO:0000259" key="5">
    <source>
        <dbReference type="Pfam" id="PF00389"/>
    </source>
</evidence>
<name>A0A804IR59_MUSAM</name>
<keyword evidence="2 4" id="KW-0560">Oxidoreductase</keyword>
<dbReference type="Pfam" id="PF00389">
    <property type="entry name" value="2-Hacid_dh"/>
    <property type="match status" value="1"/>
</dbReference>
<dbReference type="EMBL" id="HG996469">
    <property type="protein sequence ID" value="CAG1842668.1"/>
    <property type="molecule type" value="Genomic_DNA"/>
</dbReference>
<dbReference type="GO" id="GO:0030267">
    <property type="term" value="F:glyoxylate reductase (NADPH) activity"/>
    <property type="evidence" value="ECO:0000318"/>
    <property type="project" value="GO_Central"/>
</dbReference>
<evidence type="ECO:0000256" key="1">
    <source>
        <dbReference type="ARBA" id="ARBA00022857"/>
    </source>
</evidence>
<dbReference type="GO" id="GO:0005829">
    <property type="term" value="C:cytosol"/>
    <property type="evidence" value="ECO:0000318"/>
    <property type="project" value="GO_Central"/>
</dbReference>
<dbReference type="SUPFAM" id="SSF52283">
    <property type="entry name" value="Formate/glycerate dehydrogenase catalytic domain-like"/>
    <property type="match status" value="1"/>
</dbReference>
<dbReference type="InParanoid" id="A0A804IR59"/>
<gene>
    <name evidence="7" type="ORF">GSMUA_124630.1</name>
</gene>
<dbReference type="GO" id="GO:0016618">
    <property type="term" value="F:hydroxypyruvate reductase [NAD(P)H] activity"/>
    <property type="evidence" value="ECO:0000318"/>
    <property type="project" value="GO_Central"/>
</dbReference>
<dbReference type="AlphaFoldDB" id="A0A804IR59"/>
<dbReference type="InterPro" id="IPR006139">
    <property type="entry name" value="D-isomer_2_OHA_DH_cat_dom"/>
</dbReference>
<protein>
    <submittedName>
        <fullName evidence="7">(wild Malaysian banana) hypothetical protein</fullName>
    </submittedName>
</protein>
<dbReference type="FunFam" id="3.40.50.720:FF:000213">
    <property type="entry name" value="Putative 2-hydroxyacid dehydrogenase"/>
    <property type="match status" value="1"/>
</dbReference>
<evidence type="ECO:0000259" key="6">
    <source>
        <dbReference type="Pfam" id="PF02826"/>
    </source>
</evidence>
<sequence length="362" mass="38937">MDNLIAHKVEVDDNMFHVGVKYQINVQIAFHSEFDGIGIGGGASVGGWAAAAAAPLSTPFIGLDQALSSSFELLRPWESPLPRDRFLAAHAAGIHALLSTGLAVVDALPALRFVITNSVGVDHIDLAECARRGVSVANVGTIFSTDVADYAVCLLLDVLRRVSAADRYVRRGQWPLAGDYPLGFRLGGKRVGIVGLGSIGCEVAKRLEVFGCLISYFYRQRKPSTTYTYFPSVCDLAAASDILVITCALTTETHHMVNKDVMSALGKDGVIINVARGALIDEAELVKHLMQGDIAGAGLDVFEHEPAVPKELFCMDNVVLSHHTAIHTSESFVDLHELIVASLEAFFSNRPLLTPVLDCRSL</sequence>